<keyword evidence="14" id="KW-0843">Virulence</keyword>
<dbReference type="Gene3D" id="3.30.565.10">
    <property type="entry name" value="Histidine kinase-like ATPase, C-terminal domain"/>
    <property type="match status" value="1"/>
</dbReference>
<feature type="domain" description="Response regulatory" evidence="25">
    <location>
        <begin position="915"/>
        <end position="1036"/>
    </location>
</feature>
<evidence type="ECO:0000259" key="26">
    <source>
        <dbReference type="PROSITE" id="PS50112"/>
    </source>
</evidence>
<dbReference type="CDD" id="cd00082">
    <property type="entry name" value="HisKA"/>
    <property type="match status" value="1"/>
</dbReference>
<dbReference type="PATRIC" id="fig|946483.4.peg.547"/>
<evidence type="ECO:0000313" key="30">
    <source>
        <dbReference type="Proteomes" id="UP000017184"/>
    </source>
</evidence>
<evidence type="ECO:0000256" key="18">
    <source>
        <dbReference type="ARBA" id="ARBA00068150"/>
    </source>
</evidence>
<dbReference type="FunFam" id="3.30.565.10:FF:000010">
    <property type="entry name" value="Sensor histidine kinase RcsC"/>
    <property type="match status" value="1"/>
</dbReference>
<evidence type="ECO:0000256" key="14">
    <source>
        <dbReference type="ARBA" id="ARBA00023026"/>
    </source>
</evidence>
<keyword evidence="7 23" id="KW-0812">Transmembrane</keyword>
<keyword evidence="15 23" id="KW-0472">Membrane</keyword>
<keyword evidence="13" id="KW-0902">Two-component regulatory system</keyword>
<keyword evidence="11" id="KW-0067">ATP-binding</keyword>
<evidence type="ECO:0000256" key="21">
    <source>
        <dbReference type="PROSITE-ProRule" id="PRU00169"/>
    </source>
</evidence>
<reference evidence="29 30" key="1">
    <citation type="journal article" date="2013" name="Genome Biol.">
        <title>Genomic analysis reveals key aspects of prokaryotic symbiosis in the phototrophic consortium "Chlorochromatium aggregatum".</title>
        <authorList>
            <person name="Liu Z."/>
            <person name="Muller J."/>
            <person name="Li T."/>
            <person name="Alvey R.M."/>
            <person name="Vogl K."/>
            <person name="Frigaard N.U."/>
            <person name="Rockwell N.C."/>
            <person name="Boyd E.S."/>
            <person name="Tomsho L.P."/>
            <person name="Schuster S.C."/>
            <person name="Henke P."/>
            <person name="Rohde M."/>
            <person name="Overmann J."/>
            <person name="Bryant D.A."/>
        </authorList>
    </citation>
    <scope>NUCLEOTIDE SEQUENCE [LARGE SCALE GENOMIC DNA]</scope>
    <source>
        <strain evidence="29">CR</strain>
    </source>
</reference>
<keyword evidence="6" id="KW-0808">Transferase</keyword>
<feature type="domain" description="Response regulatory" evidence="25">
    <location>
        <begin position="1069"/>
        <end position="1193"/>
    </location>
</feature>
<keyword evidence="30" id="KW-1185">Reference proteome</keyword>
<evidence type="ECO:0000259" key="27">
    <source>
        <dbReference type="PROSITE" id="PS50113"/>
    </source>
</evidence>
<feature type="domain" description="PAS" evidence="26">
    <location>
        <begin position="280"/>
        <end position="337"/>
    </location>
</feature>
<dbReference type="InterPro" id="IPR008207">
    <property type="entry name" value="Sig_transdc_His_kin_Hpt_dom"/>
</dbReference>
<feature type="domain" description="PAS" evidence="26">
    <location>
        <begin position="527"/>
        <end position="602"/>
    </location>
</feature>
<keyword evidence="10 29" id="KW-0418">Kinase</keyword>
<evidence type="ECO:0000256" key="17">
    <source>
        <dbReference type="ARBA" id="ARBA00064003"/>
    </source>
</evidence>
<dbReference type="SMART" id="SM00387">
    <property type="entry name" value="HATPase_c"/>
    <property type="match status" value="1"/>
</dbReference>
<dbReference type="OrthoDB" id="9176737at2"/>
<accession>U5N8S0</accession>
<dbReference type="InterPro" id="IPR003661">
    <property type="entry name" value="HisK_dim/P_dom"/>
</dbReference>
<evidence type="ECO:0000256" key="15">
    <source>
        <dbReference type="ARBA" id="ARBA00023136"/>
    </source>
</evidence>
<dbReference type="PROSITE" id="PS50113">
    <property type="entry name" value="PAC"/>
    <property type="match status" value="1"/>
</dbReference>
<dbReference type="SMART" id="SM00388">
    <property type="entry name" value="HisKA"/>
    <property type="match status" value="1"/>
</dbReference>
<evidence type="ECO:0000259" key="25">
    <source>
        <dbReference type="PROSITE" id="PS50110"/>
    </source>
</evidence>
<dbReference type="InterPro" id="IPR011006">
    <property type="entry name" value="CheY-like_superfamily"/>
</dbReference>
<evidence type="ECO:0000256" key="3">
    <source>
        <dbReference type="ARBA" id="ARBA00012438"/>
    </source>
</evidence>
<dbReference type="CDD" id="cd17546">
    <property type="entry name" value="REC_hyHK_CKI1_RcsC-like"/>
    <property type="match status" value="1"/>
</dbReference>
<dbReference type="SMART" id="SM00091">
    <property type="entry name" value="PAS"/>
    <property type="match status" value="3"/>
</dbReference>
<dbReference type="EC" id="2.7.13.3" evidence="3"/>
<evidence type="ECO:0000256" key="23">
    <source>
        <dbReference type="SAM" id="Phobius"/>
    </source>
</evidence>
<comment type="subcellular location">
    <subcellularLocation>
        <location evidence="2">Cell membrane</location>
        <topology evidence="2">Multi-pass membrane protein</topology>
    </subcellularLocation>
</comment>
<feature type="transmembrane region" description="Helical" evidence="23">
    <location>
        <begin position="242"/>
        <end position="260"/>
    </location>
</feature>
<dbReference type="Pfam" id="PF02518">
    <property type="entry name" value="HATPase_c"/>
    <property type="match status" value="1"/>
</dbReference>
<evidence type="ECO:0000256" key="11">
    <source>
        <dbReference type="ARBA" id="ARBA00022840"/>
    </source>
</evidence>
<dbReference type="NCBIfam" id="TIGR00229">
    <property type="entry name" value="sensory_box"/>
    <property type="match status" value="3"/>
</dbReference>
<dbReference type="GO" id="GO:0005886">
    <property type="term" value="C:plasma membrane"/>
    <property type="evidence" value="ECO:0007669"/>
    <property type="project" value="UniProtKB-SubCell"/>
</dbReference>
<feature type="modified residue" description="Phosphohistidine" evidence="20">
    <location>
        <position position="1397"/>
    </location>
</feature>
<dbReference type="Gene3D" id="3.40.50.2300">
    <property type="match status" value="2"/>
</dbReference>
<keyword evidence="8" id="KW-0732">Signal</keyword>
<dbReference type="SUPFAM" id="SSF55874">
    <property type="entry name" value="ATPase domain of HSP90 chaperone/DNA topoisomerase II/histidine kinase"/>
    <property type="match status" value="1"/>
</dbReference>
<dbReference type="Pfam" id="PF13426">
    <property type="entry name" value="PAS_9"/>
    <property type="match status" value="2"/>
</dbReference>
<evidence type="ECO:0000256" key="16">
    <source>
        <dbReference type="ARBA" id="ARBA00058004"/>
    </source>
</evidence>
<dbReference type="PANTHER" id="PTHR45339">
    <property type="entry name" value="HYBRID SIGNAL TRANSDUCTION HISTIDINE KINASE J"/>
    <property type="match status" value="1"/>
</dbReference>
<feature type="region of interest" description="Disordered" evidence="22">
    <location>
        <begin position="1034"/>
        <end position="1064"/>
    </location>
</feature>
<evidence type="ECO:0000256" key="20">
    <source>
        <dbReference type="PROSITE-ProRule" id="PRU00110"/>
    </source>
</evidence>
<comment type="subunit">
    <text evidence="17">At low DSF concentrations, interacts with RpfF.</text>
</comment>
<dbReference type="FunFam" id="1.10.287.130:FF:000002">
    <property type="entry name" value="Two-component osmosensing histidine kinase"/>
    <property type="match status" value="1"/>
</dbReference>
<dbReference type="InterPro" id="IPR013767">
    <property type="entry name" value="PAS_fold"/>
</dbReference>
<comment type="catalytic activity">
    <reaction evidence="1">
        <text>ATP + protein L-histidine = ADP + protein N-phospho-L-histidine.</text>
        <dbReference type="EC" id="2.7.13.3"/>
    </reaction>
</comment>
<evidence type="ECO:0000313" key="29">
    <source>
        <dbReference type="EMBL" id="AGX86658.1"/>
    </source>
</evidence>
<dbReference type="EMBL" id="CP004885">
    <property type="protein sequence ID" value="AGX86658.1"/>
    <property type="molecule type" value="Genomic_DNA"/>
</dbReference>
<dbReference type="Gene3D" id="3.30.450.20">
    <property type="entry name" value="PAS domain"/>
    <property type="match status" value="3"/>
</dbReference>
<dbReference type="RefSeq" id="WP_022771479.1">
    <property type="nucleotide sequence ID" value="NC_022576.1"/>
</dbReference>
<dbReference type="SMART" id="SM00448">
    <property type="entry name" value="REC"/>
    <property type="match status" value="2"/>
</dbReference>
<dbReference type="CDD" id="cd00130">
    <property type="entry name" value="PAS"/>
    <property type="match status" value="3"/>
</dbReference>
<dbReference type="SUPFAM" id="SSF52172">
    <property type="entry name" value="CheY-like"/>
    <property type="match status" value="2"/>
</dbReference>
<dbReference type="SUPFAM" id="SSF47384">
    <property type="entry name" value="Homodimeric domain of signal transducing histidine kinase"/>
    <property type="match status" value="1"/>
</dbReference>
<dbReference type="PROSITE" id="PS50112">
    <property type="entry name" value="PAS"/>
    <property type="match status" value="3"/>
</dbReference>
<dbReference type="HOGENOM" id="CLU_251041_0_0_4"/>
<evidence type="ECO:0000256" key="12">
    <source>
        <dbReference type="ARBA" id="ARBA00022989"/>
    </source>
</evidence>
<proteinExistence type="predicted"/>
<keyword evidence="4" id="KW-1003">Cell membrane</keyword>
<dbReference type="STRING" id="946483.Cenrod_0545"/>
<dbReference type="eggNOG" id="COG0784">
    <property type="taxonomic scope" value="Bacteria"/>
</dbReference>
<dbReference type="PROSITE" id="PS50109">
    <property type="entry name" value="HIS_KIN"/>
    <property type="match status" value="1"/>
</dbReference>
<dbReference type="CDD" id="cd00088">
    <property type="entry name" value="HPT"/>
    <property type="match status" value="1"/>
</dbReference>
<keyword evidence="12 23" id="KW-1133">Transmembrane helix</keyword>
<dbReference type="PRINTS" id="PR00344">
    <property type="entry name" value="BCTRLSENSOR"/>
</dbReference>
<feature type="domain" description="HPt" evidence="28">
    <location>
        <begin position="1232"/>
        <end position="1329"/>
    </location>
</feature>
<dbReference type="InterPro" id="IPR036097">
    <property type="entry name" value="HisK_dim/P_sf"/>
</dbReference>
<dbReference type="GO" id="GO:0006355">
    <property type="term" value="P:regulation of DNA-templated transcription"/>
    <property type="evidence" value="ECO:0007669"/>
    <property type="project" value="InterPro"/>
</dbReference>
<dbReference type="SMART" id="SM00086">
    <property type="entry name" value="PAC"/>
    <property type="match status" value="3"/>
</dbReference>
<dbReference type="Proteomes" id="UP000017184">
    <property type="component" value="Chromosome"/>
</dbReference>
<keyword evidence="9" id="KW-0547">Nucleotide-binding</keyword>
<keyword evidence="5 21" id="KW-0597">Phosphoprotein</keyword>
<evidence type="ECO:0000256" key="8">
    <source>
        <dbReference type="ARBA" id="ARBA00022729"/>
    </source>
</evidence>
<evidence type="ECO:0000256" key="13">
    <source>
        <dbReference type="ARBA" id="ARBA00023012"/>
    </source>
</evidence>
<evidence type="ECO:0000259" key="28">
    <source>
        <dbReference type="PROSITE" id="PS50894"/>
    </source>
</evidence>
<dbReference type="GO" id="GO:0000155">
    <property type="term" value="F:phosphorelay sensor kinase activity"/>
    <property type="evidence" value="ECO:0007669"/>
    <property type="project" value="InterPro"/>
</dbReference>
<dbReference type="InterPro" id="IPR000700">
    <property type="entry name" value="PAS-assoc_C"/>
</dbReference>
<evidence type="ECO:0000259" key="24">
    <source>
        <dbReference type="PROSITE" id="PS50109"/>
    </source>
</evidence>
<dbReference type="InterPro" id="IPR003594">
    <property type="entry name" value="HATPase_dom"/>
</dbReference>
<feature type="domain" description="Histidine kinase" evidence="24">
    <location>
        <begin position="675"/>
        <end position="895"/>
    </location>
</feature>
<dbReference type="InterPro" id="IPR001789">
    <property type="entry name" value="Sig_transdc_resp-reg_receiver"/>
</dbReference>
<gene>
    <name evidence="29" type="ORF">Cenrod_0545</name>
</gene>
<organism evidence="29 30">
    <name type="scientific">Candidatus Symbiobacter mobilis CR</name>
    <dbReference type="NCBI Taxonomy" id="946483"/>
    <lineage>
        <taxon>Bacteria</taxon>
        <taxon>Pseudomonadati</taxon>
        <taxon>Pseudomonadota</taxon>
        <taxon>Betaproteobacteria</taxon>
        <taxon>Burkholderiales</taxon>
        <taxon>Comamonadaceae</taxon>
    </lineage>
</organism>
<comment type="caution">
    <text evidence="21">Lacks conserved residue(s) required for the propagation of feature annotation.</text>
</comment>
<evidence type="ECO:0000256" key="4">
    <source>
        <dbReference type="ARBA" id="ARBA00022475"/>
    </source>
</evidence>
<evidence type="ECO:0000256" key="22">
    <source>
        <dbReference type="SAM" id="MobiDB-lite"/>
    </source>
</evidence>
<sequence length="1455" mass="160947">MTLPASPPASAPDPSRPFARVDAPLRWFVIVFLLCLCAVVVMHLVFSDVAQEIRRQDSNEHARVFLCEEILYSAHDVERLVQGMLLAREEETFSRLHQALEVQISRLHTNLDVLQLGGDAIRELSLEPDETGKTARVVRYNPAGIPVLTELLEMEPHLDQIRRELHPLETLLSQRWQAIQNRDSAKVLVLHGQLTSWIAKMVPYFDRLRRNANRLLLDAEQRMNAMEHTLEARQVTMQRLEFVLAGIIVLLGIASGALFLRRLSAAVAVAHTTIAQSEQERSANATMLDTLSDGVYAVDTRGMITFINSAGEEILGWSAEELVGQHAHRTLHHTRPDGSYFPSEECPLLSVLQHGASLDGEDYFLDHSGQLIPISYRTKPLLKDGQIVGALLSFRNISDRIASEARIRMQQAALDATVNMIVITRKDGLIEYVNPAFCKSTGYTQEEVLGRNPKLLKSGIEDPELYQSMWGTLLEGRPWEGEVHNQRKNGEVYPEQMSITPIVEHGVITHFIAIKRDISEDVERRTRLKLVETAIQYIDQGIHIMDAVPHPAGPIVQYVNSGFTRITGYPQKRAVGQRISALYGPNTDHKKLSLIMDIMTKGESVTIEMELQRLDTSTFIGELHLSPVQGENGKVSHYVGLLSDIRLRKQAEAAMRQARDQALETSKLKSDFLSTMSHEIRTPMNGIIGMVDLLLDTRLDDEQRDYTRTVRESAHALLTIINDILDFSKIEAGKLNIEETDYSVVQVVEGTIDLLFAKAREKSLSLGCFVDPWLPAHLRGDPTRLRQVMLNLVGNAIKFTHEGGVEVRVTRNVESRLPSLRFEVRDTGIGISPEVQEKLFQSFTQADSTTTRKYGGTGLGLAISKRLVELMGGTIGIDSTEGKGSTFWFTLPMVRDPTKSSLNPCAALEPVASRCVLVIDDQPCDRQIIADYLDAWGVAHAATDNVEAAIQMMHEALKCHAPYTLVLIGLAQSETDSLAFAGVVREHPKFDAARLVLMTLFDQRELCQQARSLGFASCLVKPLRQSVLFDCLSGQNTSSTAEDSQPTTVQPSRRREPTTVQPPGQSQHIVLLAEDNAINQRVANLQIRKLGYALHIVNNGMEAVQAVEDAMSGKIPAFAAVLMDCQMPVLDGFDATILIRKSEEETDRHIPIIAMTANVMQGDRERCLAVGMDDYLAKPIDPAQLRTVLRRWIQPLASTTATLPTGVETALSSESGPQVINFPWLEEQFGDDQQVIAQLLEMFRTNTASTMEKLAHAVEQDDLPKVGALAHEIKGTCANLGIEQMSTIAATLEHAARSSDTAQAIASHQELQKAFHAAVDLSACPRNARPAVAVAVPEAPPEPQPVNVAKIQERFGNDPHAISQLLDMFRSGTALTMEGLRDAVKQGDIPTVAALAHDLKSTCINLGVDQMGSVAASLEHAALANAASEVHGLHVALREAFETTIEWIDRRREDN</sequence>
<evidence type="ECO:0000256" key="7">
    <source>
        <dbReference type="ARBA" id="ARBA00022692"/>
    </source>
</evidence>
<dbReference type="GO" id="GO:0005524">
    <property type="term" value="F:ATP binding"/>
    <property type="evidence" value="ECO:0007669"/>
    <property type="project" value="UniProtKB-KW"/>
</dbReference>
<name>U5N8S0_9BURK</name>
<feature type="modified residue" description="Phosphohistidine" evidence="20">
    <location>
        <position position="1271"/>
    </location>
</feature>
<dbReference type="KEGG" id="cbx:Cenrod_0545"/>
<dbReference type="InterPro" id="IPR035965">
    <property type="entry name" value="PAS-like_dom_sf"/>
</dbReference>
<dbReference type="Gene3D" id="1.20.120.160">
    <property type="entry name" value="HPT domain"/>
    <property type="match status" value="2"/>
</dbReference>
<feature type="domain" description="HPt" evidence="28">
    <location>
        <begin position="1358"/>
        <end position="1455"/>
    </location>
</feature>
<dbReference type="InterPro" id="IPR005467">
    <property type="entry name" value="His_kinase_dom"/>
</dbReference>
<dbReference type="InterPro" id="IPR004358">
    <property type="entry name" value="Sig_transdc_His_kin-like_C"/>
</dbReference>
<dbReference type="eggNOG" id="COG2198">
    <property type="taxonomic scope" value="Bacteria"/>
</dbReference>
<dbReference type="PROSITE" id="PS50110">
    <property type="entry name" value="RESPONSE_REGULATORY"/>
    <property type="match status" value="2"/>
</dbReference>
<evidence type="ECO:0000256" key="5">
    <source>
        <dbReference type="ARBA" id="ARBA00022553"/>
    </source>
</evidence>
<feature type="domain" description="PAC" evidence="27">
    <location>
        <begin position="605"/>
        <end position="657"/>
    </location>
</feature>
<evidence type="ECO:0000256" key="10">
    <source>
        <dbReference type="ARBA" id="ARBA00022777"/>
    </source>
</evidence>
<feature type="domain" description="PAS" evidence="26">
    <location>
        <begin position="406"/>
        <end position="452"/>
    </location>
</feature>
<comment type="function">
    <text evidence="16">Member of the two-component regulatory system BvgS/BvgA. Phosphorylates BvgA via a four-step phosphorelay in response to environmental signals.</text>
</comment>
<evidence type="ECO:0000256" key="2">
    <source>
        <dbReference type="ARBA" id="ARBA00004651"/>
    </source>
</evidence>
<dbReference type="InterPro" id="IPR001610">
    <property type="entry name" value="PAC"/>
</dbReference>
<dbReference type="eggNOG" id="COG2205">
    <property type="taxonomic scope" value="Bacteria"/>
</dbReference>
<evidence type="ECO:0000256" key="9">
    <source>
        <dbReference type="ARBA" id="ARBA00022741"/>
    </source>
</evidence>
<dbReference type="Pfam" id="PF00989">
    <property type="entry name" value="PAS"/>
    <property type="match status" value="1"/>
</dbReference>
<dbReference type="eggNOG" id="COG3290">
    <property type="taxonomic scope" value="Bacteria"/>
</dbReference>
<dbReference type="Pfam" id="PF00072">
    <property type="entry name" value="Response_reg"/>
    <property type="match status" value="1"/>
</dbReference>
<evidence type="ECO:0000256" key="1">
    <source>
        <dbReference type="ARBA" id="ARBA00000085"/>
    </source>
</evidence>
<feature type="compositionally biased region" description="Polar residues" evidence="22">
    <location>
        <begin position="1034"/>
        <end position="1051"/>
    </location>
</feature>
<dbReference type="CDD" id="cd16922">
    <property type="entry name" value="HATPase_EvgS-ArcB-TorS-like"/>
    <property type="match status" value="1"/>
</dbReference>
<dbReference type="Pfam" id="PF01627">
    <property type="entry name" value="Hpt"/>
    <property type="match status" value="2"/>
</dbReference>
<dbReference type="SUPFAM" id="SSF47226">
    <property type="entry name" value="Histidine-containing phosphotransfer domain, HPT domain"/>
    <property type="match status" value="2"/>
</dbReference>
<dbReference type="InterPro" id="IPR036890">
    <property type="entry name" value="HATPase_C_sf"/>
</dbReference>
<dbReference type="PROSITE" id="PS50894">
    <property type="entry name" value="HPT"/>
    <property type="match status" value="2"/>
</dbReference>
<feature type="modified residue" description="4-aspartylphosphate" evidence="21">
    <location>
        <position position="1124"/>
    </location>
</feature>
<dbReference type="InterPro" id="IPR000014">
    <property type="entry name" value="PAS"/>
</dbReference>
<feature type="transmembrane region" description="Helical" evidence="23">
    <location>
        <begin position="25"/>
        <end position="46"/>
    </location>
</feature>
<dbReference type="PANTHER" id="PTHR45339:SF1">
    <property type="entry name" value="HYBRID SIGNAL TRANSDUCTION HISTIDINE KINASE J"/>
    <property type="match status" value="1"/>
</dbReference>
<dbReference type="Pfam" id="PF00512">
    <property type="entry name" value="HisKA"/>
    <property type="match status" value="1"/>
</dbReference>
<evidence type="ECO:0000256" key="6">
    <source>
        <dbReference type="ARBA" id="ARBA00022679"/>
    </source>
</evidence>
<dbReference type="SUPFAM" id="SSF55785">
    <property type="entry name" value="PYP-like sensor domain (PAS domain)"/>
    <property type="match status" value="3"/>
</dbReference>
<dbReference type="InterPro" id="IPR036641">
    <property type="entry name" value="HPT_dom_sf"/>
</dbReference>
<protein>
    <recommendedName>
        <fullName evidence="18">Sensory/regulatory protein RpfC</fullName>
        <ecNumber evidence="3">2.7.13.3</ecNumber>
    </recommendedName>
    <alternativeName>
        <fullName evidence="19">Virulence sensor protein BvgS</fullName>
    </alternativeName>
</protein>
<evidence type="ECO:0000256" key="19">
    <source>
        <dbReference type="ARBA" id="ARBA00070152"/>
    </source>
</evidence>
<dbReference type="Gene3D" id="1.10.287.130">
    <property type="match status" value="1"/>
</dbReference>